<evidence type="ECO:0000256" key="3">
    <source>
        <dbReference type="ARBA" id="ARBA00022617"/>
    </source>
</evidence>
<accession>A0A9P6ZFQ3</accession>
<evidence type="ECO:0000256" key="7">
    <source>
        <dbReference type="ARBA" id="ARBA00023033"/>
    </source>
</evidence>
<gene>
    <name evidence="9" type="ORF">EV702DRAFT_130054</name>
</gene>
<dbReference type="GO" id="GO:0020037">
    <property type="term" value="F:heme binding"/>
    <property type="evidence" value="ECO:0007669"/>
    <property type="project" value="InterPro"/>
</dbReference>
<evidence type="ECO:0000256" key="2">
    <source>
        <dbReference type="ARBA" id="ARBA00010617"/>
    </source>
</evidence>
<comment type="caution">
    <text evidence="9">The sequence shown here is derived from an EMBL/GenBank/DDBJ whole genome shotgun (WGS) entry which is preliminary data.</text>
</comment>
<evidence type="ECO:0000256" key="4">
    <source>
        <dbReference type="ARBA" id="ARBA00022723"/>
    </source>
</evidence>
<evidence type="ECO:0000256" key="5">
    <source>
        <dbReference type="ARBA" id="ARBA00023002"/>
    </source>
</evidence>
<dbReference type="Gene3D" id="1.10.630.10">
    <property type="entry name" value="Cytochrome P450"/>
    <property type="match status" value="1"/>
</dbReference>
<dbReference type="InterPro" id="IPR001128">
    <property type="entry name" value="Cyt_P450"/>
</dbReference>
<dbReference type="InterPro" id="IPR050364">
    <property type="entry name" value="Cytochrome_P450_fung"/>
</dbReference>
<dbReference type="GO" id="GO:0005506">
    <property type="term" value="F:iron ion binding"/>
    <property type="evidence" value="ECO:0007669"/>
    <property type="project" value="InterPro"/>
</dbReference>
<dbReference type="PROSITE" id="PS00086">
    <property type="entry name" value="CYTOCHROME_P450"/>
    <property type="match status" value="1"/>
</dbReference>
<dbReference type="GO" id="GO:0016705">
    <property type="term" value="F:oxidoreductase activity, acting on paired donors, with incorporation or reduction of molecular oxygen"/>
    <property type="evidence" value="ECO:0007669"/>
    <property type="project" value="InterPro"/>
</dbReference>
<evidence type="ECO:0000313" key="9">
    <source>
        <dbReference type="EMBL" id="KAG1764162.1"/>
    </source>
</evidence>
<keyword evidence="10" id="KW-1185">Reference proteome</keyword>
<dbReference type="PANTHER" id="PTHR46300:SF1">
    <property type="entry name" value="P450, PUTATIVE (EUROFUNG)-RELATED"/>
    <property type="match status" value="1"/>
</dbReference>
<name>A0A9P6ZFQ3_9AGAM</name>
<dbReference type="Pfam" id="PF00067">
    <property type="entry name" value="p450"/>
    <property type="match status" value="1"/>
</dbReference>
<dbReference type="GO" id="GO:0004497">
    <property type="term" value="F:monooxygenase activity"/>
    <property type="evidence" value="ECO:0007669"/>
    <property type="project" value="UniProtKB-KW"/>
</dbReference>
<keyword evidence="6 8" id="KW-0408">Iron</keyword>
<dbReference type="PANTHER" id="PTHR46300">
    <property type="entry name" value="P450, PUTATIVE (EUROFUNG)-RELATED-RELATED"/>
    <property type="match status" value="1"/>
</dbReference>
<dbReference type="AlphaFoldDB" id="A0A9P6ZFQ3"/>
<evidence type="ECO:0008006" key="11">
    <source>
        <dbReference type="Google" id="ProtNLM"/>
    </source>
</evidence>
<dbReference type="SUPFAM" id="SSF48264">
    <property type="entry name" value="Cytochrome P450"/>
    <property type="match status" value="1"/>
</dbReference>
<evidence type="ECO:0000256" key="1">
    <source>
        <dbReference type="ARBA" id="ARBA00001971"/>
    </source>
</evidence>
<evidence type="ECO:0000256" key="8">
    <source>
        <dbReference type="RuleBase" id="RU000461"/>
    </source>
</evidence>
<keyword evidence="4 8" id="KW-0479">Metal-binding</keyword>
<proteinExistence type="inferred from homology"/>
<comment type="cofactor">
    <cofactor evidence="1">
        <name>heme</name>
        <dbReference type="ChEBI" id="CHEBI:30413"/>
    </cofactor>
</comment>
<evidence type="ECO:0000313" key="10">
    <source>
        <dbReference type="Proteomes" id="UP000714275"/>
    </source>
</evidence>
<keyword evidence="3 8" id="KW-0349">Heme</keyword>
<keyword evidence="7 8" id="KW-0503">Monooxygenase</keyword>
<sequence length="80" mass="9133">MQKRFRIPAGATVYGCHWAISHDSFPFGFGRRFCPGQYLASDSILITLAYLFWAFRILEPKDAAIDRLDVKHLEEVVGQS</sequence>
<keyword evidence="5 8" id="KW-0560">Oxidoreductase</keyword>
<dbReference type="EMBL" id="JABBWD010000132">
    <property type="protein sequence ID" value="KAG1764162.1"/>
    <property type="molecule type" value="Genomic_DNA"/>
</dbReference>
<dbReference type="Proteomes" id="UP000714275">
    <property type="component" value="Unassembled WGS sequence"/>
</dbReference>
<comment type="similarity">
    <text evidence="2 8">Belongs to the cytochrome P450 family.</text>
</comment>
<protein>
    <recommendedName>
        <fullName evidence="11">Cytochrome P450</fullName>
    </recommendedName>
</protein>
<dbReference type="InterPro" id="IPR036396">
    <property type="entry name" value="Cyt_P450_sf"/>
</dbReference>
<reference evidence="9" key="1">
    <citation type="journal article" date="2020" name="New Phytol.">
        <title>Comparative genomics reveals dynamic genome evolution in host specialist ectomycorrhizal fungi.</title>
        <authorList>
            <person name="Lofgren L.A."/>
            <person name="Nguyen N.H."/>
            <person name="Vilgalys R."/>
            <person name="Ruytinx J."/>
            <person name="Liao H.L."/>
            <person name="Branco S."/>
            <person name="Kuo A."/>
            <person name="LaButti K."/>
            <person name="Lipzen A."/>
            <person name="Andreopoulos W."/>
            <person name="Pangilinan J."/>
            <person name="Riley R."/>
            <person name="Hundley H."/>
            <person name="Na H."/>
            <person name="Barry K."/>
            <person name="Grigoriev I.V."/>
            <person name="Stajich J.E."/>
            <person name="Kennedy P.G."/>
        </authorList>
    </citation>
    <scope>NUCLEOTIDE SEQUENCE</scope>
    <source>
        <strain evidence="9">DOB743</strain>
    </source>
</reference>
<dbReference type="InterPro" id="IPR017972">
    <property type="entry name" value="Cyt_P450_CS"/>
</dbReference>
<dbReference type="OrthoDB" id="2685000at2759"/>
<organism evidence="9 10">
    <name type="scientific">Suillus placidus</name>
    <dbReference type="NCBI Taxonomy" id="48579"/>
    <lineage>
        <taxon>Eukaryota</taxon>
        <taxon>Fungi</taxon>
        <taxon>Dikarya</taxon>
        <taxon>Basidiomycota</taxon>
        <taxon>Agaricomycotina</taxon>
        <taxon>Agaricomycetes</taxon>
        <taxon>Agaricomycetidae</taxon>
        <taxon>Boletales</taxon>
        <taxon>Suillineae</taxon>
        <taxon>Suillaceae</taxon>
        <taxon>Suillus</taxon>
    </lineage>
</organism>
<evidence type="ECO:0000256" key="6">
    <source>
        <dbReference type="ARBA" id="ARBA00023004"/>
    </source>
</evidence>